<keyword evidence="13" id="KW-0373">Hyaluronic acid</keyword>
<proteinExistence type="predicted"/>
<evidence type="ECO:0000313" key="20">
    <source>
        <dbReference type="Ensembl" id="ENSSFAP00005010045.1"/>
    </source>
</evidence>
<dbReference type="GO" id="GO:0005540">
    <property type="term" value="F:hyaluronic acid binding"/>
    <property type="evidence" value="ECO:0007669"/>
    <property type="project" value="UniProtKB-KW"/>
</dbReference>
<evidence type="ECO:0000256" key="6">
    <source>
        <dbReference type="ARBA" id="ARBA00022674"/>
    </source>
</evidence>
<keyword evidence="10" id="KW-0675">Receptor</keyword>
<keyword evidence="9" id="KW-0730">Sialic acid</keyword>
<organism evidence="20 21">
    <name type="scientific">Salarias fasciatus</name>
    <name type="common">Jewelled blenny</name>
    <name type="synonym">Blennius fasciatus</name>
    <dbReference type="NCBI Taxonomy" id="181472"/>
    <lineage>
        <taxon>Eukaryota</taxon>
        <taxon>Metazoa</taxon>
        <taxon>Chordata</taxon>
        <taxon>Craniata</taxon>
        <taxon>Vertebrata</taxon>
        <taxon>Euteleostomi</taxon>
        <taxon>Actinopterygii</taxon>
        <taxon>Neopterygii</taxon>
        <taxon>Teleostei</taxon>
        <taxon>Neoteleostei</taxon>
        <taxon>Acanthomorphata</taxon>
        <taxon>Ovalentaria</taxon>
        <taxon>Blenniimorphae</taxon>
        <taxon>Blenniiformes</taxon>
        <taxon>Blennioidei</taxon>
        <taxon>Blenniidae</taxon>
        <taxon>Salariinae</taxon>
        <taxon>Salarias</taxon>
    </lineage>
</organism>
<reference evidence="20" key="1">
    <citation type="submission" date="2019-06" db="EMBL/GenBank/DDBJ databases">
        <authorList>
            <consortium name="Wellcome Sanger Institute Data Sharing"/>
        </authorList>
    </citation>
    <scope>NUCLEOTIDE SEQUENCE [LARGE SCALE GENOMIC DNA]</scope>
</reference>
<dbReference type="OMA" id="HSGIRIC"/>
<evidence type="ECO:0000256" key="12">
    <source>
        <dbReference type="ARBA" id="ARBA00023273"/>
    </source>
</evidence>
<comment type="subcellular location">
    <subcellularLocation>
        <location evidence="2">Cell projection</location>
        <location evidence="2">Cilium</location>
        <location evidence="2">Photoreceptor outer segment</location>
    </subcellularLocation>
    <subcellularLocation>
        <location evidence="1">Photoreceptor inner segment</location>
    </subcellularLocation>
    <subcellularLocation>
        <location evidence="3">Secreted</location>
        <location evidence="3">Extracellular space</location>
        <location evidence="3">Extracellular matrix</location>
        <location evidence="3">Interphotoreceptor matrix</location>
    </subcellularLocation>
</comment>
<keyword evidence="5" id="KW-0272">Extracellular matrix</keyword>
<evidence type="ECO:0000256" key="1">
    <source>
        <dbReference type="ARBA" id="ARBA00004437"/>
    </source>
</evidence>
<feature type="domain" description="SEA" evidence="19">
    <location>
        <begin position="311"/>
        <end position="424"/>
    </location>
</feature>
<dbReference type="InterPro" id="IPR039861">
    <property type="entry name" value="IMPG"/>
</dbReference>
<dbReference type="InParanoid" id="A0A672FZ04"/>
<dbReference type="PANTHER" id="PTHR12199:SF3">
    <property type="entry name" value="INTERPHOTORECEPTOR MATRIX PROTEOGLYCAN 1"/>
    <property type="match status" value="1"/>
</dbReference>
<dbReference type="SUPFAM" id="SSF82671">
    <property type="entry name" value="SEA domain"/>
    <property type="match status" value="1"/>
</dbReference>
<keyword evidence="7 18" id="KW-0732">Signal</keyword>
<dbReference type="PROSITE" id="PS50024">
    <property type="entry name" value="SEA"/>
    <property type="match status" value="1"/>
</dbReference>
<protein>
    <recommendedName>
        <fullName evidence="14">Interphotoreceptor matrix proteoglycan 1</fullName>
    </recommendedName>
    <alternativeName>
        <fullName evidence="15">Sialoprotein associated with cones and rods</fullName>
    </alternativeName>
</protein>
<dbReference type="GO" id="GO:0033165">
    <property type="term" value="C:interphotoreceptor matrix"/>
    <property type="evidence" value="ECO:0007669"/>
    <property type="project" value="UniProtKB-SubCell"/>
</dbReference>
<feature type="signal peptide" evidence="18">
    <location>
        <begin position="1"/>
        <end position="16"/>
    </location>
</feature>
<evidence type="ECO:0000256" key="13">
    <source>
        <dbReference type="ARBA" id="ARBA00023290"/>
    </source>
</evidence>
<keyword evidence="8" id="KW-0677">Repeat</keyword>
<evidence type="ECO:0000256" key="5">
    <source>
        <dbReference type="ARBA" id="ARBA00022530"/>
    </source>
</evidence>
<evidence type="ECO:0000256" key="4">
    <source>
        <dbReference type="ARBA" id="ARBA00022525"/>
    </source>
</evidence>
<dbReference type="GO" id="GO:0001917">
    <property type="term" value="C:photoreceptor inner segment"/>
    <property type="evidence" value="ECO:0007669"/>
    <property type="project" value="UniProtKB-SubCell"/>
</dbReference>
<evidence type="ECO:0000256" key="7">
    <source>
        <dbReference type="ARBA" id="ARBA00022729"/>
    </source>
</evidence>
<dbReference type="InterPro" id="IPR036364">
    <property type="entry name" value="SEA_dom_sf"/>
</dbReference>
<evidence type="ECO:0000256" key="15">
    <source>
        <dbReference type="ARBA" id="ARBA00042018"/>
    </source>
</evidence>
<comment type="function">
    <text evidence="16">Chondroitin sulfate-, heparin- and hyaluronan-binding protein. May serve to form a basic macromolecular scaffold comprising the insoluble interphotoreceptor matrix.</text>
</comment>
<dbReference type="Gene3D" id="3.30.70.960">
    <property type="entry name" value="SEA domain"/>
    <property type="match status" value="1"/>
</dbReference>
<dbReference type="GO" id="GO:0001750">
    <property type="term" value="C:photoreceptor outer segment"/>
    <property type="evidence" value="ECO:0007669"/>
    <property type="project" value="UniProtKB-SubCell"/>
</dbReference>
<keyword evidence="4" id="KW-0964">Secreted</keyword>
<evidence type="ECO:0000259" key="19">
    <source>
        <dbReference type="PROSITE" id="PS50024"/>
    </source>
</evidence>
<evidence type="ECO:0000256" key="10">
    <source>
        <dbReference type="ARBA" id="ARBA00023170"/>
    </source>
</evidence>
<evidence type="ECO:0000256" key="8">
    <source>
        <dbReference type="ARBA" id="ARBA00022737"/>
    </source>
</evidence>
<name>A0A672FZ04_SALFA</name>
<evidence type="ECO:0000256" key="9">
    <source>
        <dbReference type="ARBA" id="ARBA00022981"/>
    </source>
</evidence>
<evidence type="ECO:0000313" key="21">
    <source>
        <dbReference type="Proteomes" id="UP000472267"/>
    </source>
</evidence>
<reference evidence="20" key="2">
    <citation type="submission" date="2025-08" db="UniProtKB">
        <authorList>
            <consortium name="Ensembl"/>
        </authorList>
    </citation>
    <scope>IDENTIFICATION</scope>
</reference>
<dbReference type="InterPro" id="IPR000082">
    <property type="entry name" value="SEA_dom"/>
</dbReference>
<dbReference type="Ensembl" id="ENSSFAT00005010501.1">
    <property type="protein sequence ID" value="ENSSFAP00005010045.1"/>
    <property type="gene ID" value="ENSSFAG00005005712.1"/>
</dbReference>
<evidence type="ECO:0000256" key="14">
    <source>
        <dbReference type="ARBA" id="ARBA00040753"/>
    </source>
</evidence>
<evidence type="ECO:0000256" key="2">
    <source>
        <dbReference type="ARBA" id="ARBA00004504"/>
    </source>
</evidence>
<evidence type="ECO:0000256" key="16">
    <source>
        <dbReference type="ARBA" id="ARBA00045407"/>
    </source>
</evidence>
<keyword evidence="6" id="KW-0358">Heparin-binding</keyword>
<reference evidence="20" key="3">
    <citation type="submission" date="2025-09" db="UniProtKB">
        <authorList>
            <consortium name="Ensembl"/>
        </authorList>
    </citation>
    <scope>IDENTIFICATION</scope>
</reference>
<keyword evidence="12" id="KW-0966">Cell projection</keyword>
<dbReference type="PANTHER" id="PTHR12199">
    <property type="entry name" value="INTERPHOTORECEPTOR MATRIX PROTEOGLYCAN"/>
    <property type="match status" value="1"/>
</dbReference>
<dbReference type="GO" id="GO:0007601">
    <property type="term" value="P:visual perception"/>
    <property type="evidence" value="ECO:0007669"/>
    <property type="project" value="InterPro"/>
</dbReference>
<feature type="region of interest" description="Disordered" evidence="17">
    <location>
        <begin position="257"/>
        <end position="295"/>
    </location>
</feature>
<dbReference type="Proteomes" id="UP000472267">
    <property type="component" value="Chromosome 15"/>
</dbReference>
<feature type="compositionally biased region" description="Acidic residues" evidence="17">
    <location>
        <begin position="268"/>
        <end position="277"/>
    </location>
</feature>
<evidence type="ECO:0000256" key="17">
    <source>
        <dbReference type="SAM" id="MobiDB-lite"/>
    </source>
</evidence>
<dbReference type="SMART" id="SM00200">
    <property type="entry name" value="SEA"/>
    <property type="match status" value="1"/>
</dbReference>
<dbReference type="AlphaFoldDB" id="A0A672FZ04"/>
<evidence type="ECO:0000256" key="3">
    <source>
        <dbReference type="ARBA" id="ARBA00004593"/>
    </source>
</evidence>
<keyword evidence="21" id="KW-1185">Reference proteome</keyword>
<accession>A0A672FZ04</accession>
<sequence length="527" mass="58439">MLCLPVFSACVSLCLPESGVRPAAGGPLRLMDLLRMSAQDKGSGFELVPRRSRRSVFLHTGVRICPQETVSEVLASHQAYYQLRVCQEAVWEAFRIFFDRIPGTVEYQHWVRTCQQESLCISDLAKNFSASEEHLSLVHRVRGQVFTRELRLRLAGERLTLPGLLPGGRGFRSVLCGYLLWTGDHIVASLLQMQHAFDKLPGFKAIDVLGISEPAVVVIDEDLEVLQDGAEGRTGVAPAAPEEVEAVQDLTVELDHTDVPAGDQTPPPEEEEEEEEGSAFPPVWEEPHTVTAPPPLRYLTTPTATTASHGRELVVFFSLRVTNMDFSEDLFNKTSSEYRSLENTFMDLLMPYLQANLTGFKKLEILNFRKGSVVVNSKMKFSRSVPYNITEAVQCVLEEFCSDTAKNLHIHIDTRSLDVEPADQADPCKFLACDASSRCVLDGWTREARCLCQPGFASTDGLPCQSVCVLQPDFCPAGECHVVPGLGAERTCLLLSDSCPQCQVMLMLKVSIMSKKKTEHFNISTVL</sequence>
<feature type="chain" id="PRO_5025602076" description="Interphotoreceptor matrix proteoglycan 1" evidence="18">
    <location>
        <begin position="17"/>
        <end position="527"/>
    </location>
</feature>
<evidence type="ECO:0000256" key="18">
    <source>
        <dbReference type="SAM" id="SignalP"/>
    </source>
</evidence>
<evidence type="ECO:0000256" key="11">
    <source>
        <dbReference type="ARBA" id="ARBA00023180"/>
    </source>
</evidence>
<dbReference type="GO" id="GO:0008201">
    <property type="term" value="F:heparin binding"/>
    <property type="evidence" value="ECO:0007669"/>
    <property type="project" value="UniProtKB-KW"/>
</dbReference>
<dbReference type="Pfam" id="PF01390">
    <property type="entry name" value="SEA"/>
    <property type="match status" value="1"/>
</dbReference>
<keyword evidence="11" id="KW-0325">Glycoprotein</keyword>